<keyword evidence="1" id="KW-0472">Membrane</keyword>
<comment type="caution">
    <text evidence="2">The sequence shown here is derived from an EMBL/GenBank/DDBJ whole genome shotgun (WGS) entry which is preliminary data.</text>
</comment>
<evidence type="ECO:0000313" key="2">
    <source>
        <dbReference type="EMBL" id="MBC5628858.1"/>
    </source>
</evidence>
<name>A0ABR7DBX5_9CLOT</name>
<evidence type="ECO:0000313" key="3">
    <source>
        <dbReference type="Proteomes" id="UP000596929"/>
    </source>
</evidence>
<organism evidence="2 3">
    <name type="scientific">Clostridium hominis</name>
    <dbReference type="NCBI Taxonomy" id="2763036"/>
    <lineage>
        <taxon>Bacteria</taxon>
        <taxon>Bacillati</taxon>
        <taxon>Bacillota</taxon>
        <taxon>Clostridia</taxon>
        <taxon>Eubacteriales</taxon>
        <taxon>Clostridiaceae</taxon>
        <taxon>Clostridium</taxon>
    </lineage>
</organism>
<keyword evidence="3" id="KW-1185">Reference proteome</keyword>
<protein>
    <submittedName>
        <fullName evidence="2">Uncharacterized protein</fullName>
    </submittedName>
</protein>
<dbReference type="EMBL" id="JACOOO010000015">
    <property type="protein sequence ID" value="MBC5628858.1"/>
    <property type="molecule type" value="Genomic_DNA"/>
</dbReference>
<proteinExistence type="predicted"/>
<reference evidence="2 3" key="1">
    <citation type="submission" date="2020-08" db="EMBL/GenBank/DDBJ databases">
        <title>Genome public.</title>
        <authorList>
            <person name="Liu C."/>
            <person name="Sun Q."/>
        </authorList>
    </citation>
    <scope>NUCLEOTIDE SEQUENCE [LARGE SCALE GENOMIC DNA]</scope>
    <source>
        <strain evidence="2 3">NSJ-6</strain>
    </source>
</reference>
<accession>A0ABR7DBX5</accession>
<gene>
    <name evidence="2" type="ORF">H8S20_08140</name>
</gene>
<dbReference type="RefSeq" id="WP_186859794.1">
    <property type="nucleotide sequence ID" value="NZ_JACOOO010000015.1"/>
</dbReference>
<sequence>MKKVIGCLLIGLSFLTTAIIIAIGEISVTLKEVASGNYSWSNSFNEVSILSYIAIVLTVIIGIYLIKDNNSKEQSYGSAK</sequence>
<evidence type="ECO:0000256" key="1">
    <source>
        <dbReference type="SAM" id="Phobius"/>
    </source>
</evidence>
<keyword evidence="1" id="KW-0812">Transmembrane</keyword>
<dbReference type="Proteomes" id="UP000596929">
    <property type="component" value="Unassembled WGS sequence"/>
</dbReference>
<feature type="transmembrane region" description="Helical" evidence="1">
    <location>
        <begin position="48"/>
        <end position="66"/>
    </location>
</feature>
<keyword evidence="1" id="KW-1133">Transmembrane helix</keyword>